<dbReference type="AlphaFoldDB" id="A0A5N5GS83"/>
<keyword evidence="3" id="KW-1185">Reference proteome</keyword>
<organism evidence="2 3">
    <name type="scientific">Pyrus ussuriensis x Pyrus communis</name>
    <dbReference type="NCBI Taxonomy" id="2448454"/>
    <lineage>
        <taxon>Eukaryota</taxon>
        <taxon>Viridiplantae</taxon>
        <taxon>Streptophyta</taxon>
        <taxon>Embryophyta</taxon>
        <taxon>Tracheophyta</taxon>
        <taxon>Spermatophyta</taxon>
        <taxon>Magnoliopsida</taxon>
        <taxon>eudicotyledons</taxon>
        <taxon>Gunneridae</taxon>
        <taxon>Pentapetalae</taxon>
        <taxon>rosids</taxon>
        <taxon>fabids</taxon>
        <taxon>Rosales</taxon>
        <taxon>Rosaceae</taxon>
        <taxon>Amygdaloideae</taxon>
        <taxon>Maleae</taxon>
        <taxon>Pyrus</taxon>
    </lineage>
</organism>
<dbReference type="Proteomes" id="UP000327157">
    <property type="component" value="Chromosome 15"/>
</dbReference>
<proteinExistence type="predicted"/>
<name>A0A5N5GS83_9ROSA</name>
<dbReference type="EMBL" id="SMOL01000401">
    <property type="protein sequence ID" value="KAB2618446.1"/>
    <property type="molecule type" value="Genomic_DNA"/>
</dbReference>
<dbReference type="OrthoDB" id="1938885at2759"/>
<sequence length="114" mass="12100">MEAQPRRRKADEPSSFSGIKVPAPVEKKSRVGTSLPESQTTSAGVNLRIVQAKNAAVAQAQKGATGSYREQVVSKCRIGPRFGIPSIDGTEMEPPDEGQGPNRGGHPVTNFGRT</sequence>
<reference evidence="2 3" key="3">
    <citation type="submission" date="2019-11" db="EMBL/GenBank/DDBJ databases">
        <title>A de novo genome assembly of a pear dwarfing rootstock.</title>
        <authorList>
            <person name="Wang F."/>
            <person name="Wang J."/>
            <person name="Li S."/>
            <person name="Zhang Y."/>
            <person name="Fang M."/>
            <person name="Ma L."/>
            <person name="Zhao Y."/>
            <person name="Jiang S."/>
        </authorList>
    </citation>
    <scope>NUCLEOTIDE SEQUENCE [LARGE SCALE GENOMIC DNA]</scope>
    <source>
        <strain evidence="2">S2</strain>
        <tissue evidence="2">Leaf</tissue>
    </source>
</reference>
<feature type="compositionally biased region" description="Polar residues" evidence="1">
    <location>
        <begin position="31"/>
        <end position="41"/>
    </location>
</feature>
<gene>
    <name evidence="2" type="ORF">D8674_014315</name>
</gene>
<comment type="caution">
    <text evidence="2">The sequence shown here is derived from an EMBL/GenBank/DDBJ whole genome shotgun (WGS) entry which is preliminary data.</text>
</comment>
<evidence type="ECO:0000313" key="3">
    <source>
        <dbReference type="Proteomes" id="UP000327157"/>
    </source>
</evidence>
<evidence type="ECO:0000256" key="1">
    <source>
        <dbReference type="SAM" id="MobiDB-lite"/>
    </source>
</evidence>
<feature type="region of interest" description="Disordered" evidence="1">
    <location>
        <begin position="83"/>
        <end position="114"/>
    </location>
</feature>
<reference evidence="2 3" key="1">
    <citation type="submission" date="2019-09" db="EMBL/GenBank/DDBJ databases">
        <authorList>
            <person name="Ou C."/>
        </authorList>
    </citation>
    <scope>NUCLEOTIDE SEQUENCE [LARGE SCALE GENOMIC DNA]</scope>
    <source>
        <strain evidence="2">S2</strain>
        <tissue evidence="2">Leaf</tissue>
    </source>
</reference>
<protein>
    <submittedName>
        <fullName evidence="2">Uncharacterized protein</fullName>
    </submittedName>
</protein>
<evidence type="ECO:0000313" key="2">
    <source>
        <dbReference type="EMBL" id="KAB2618446.1"/>
    </source>
</evidence>
<accession>A0A5N5GS83</accession>
<reference evidence="3" key="2">
    <citation type="submission" date="2019-10" db="EMBL/GenBank/DDBJ databases">
        <title>A de novo genome assembly of a pear dwarfing rootstock.</title>
        <authorList>
            <person name="Wang F."/>
            <person name="Wang J."/>
            <person name="Li S."/>
            <person name="Zhang Y."/>
            <person name="Fang M."/>
            <person name="Ma L."/>
            <person name="Zhao Y."/>
            <person name="Jiang S."/>
        </authorList>
    </citation>
    <scope>NUCLEOTIDE SEQUENCE [LARGE SCALE GENOMIC DNA]</scope>
</reference>
<feature type="region of interest" description="Disordered" evidence="1">
    <location>
        <begin position="1"/>
        <end position="41"/>
    </location>
</feature>